<name>A0A0B9GZY4_9GAMM</name>
<feature type="domain" description="AB hydrolase-1" evidence="1">
    <location>
        <begin position="20"/>
        <end position="251"/>
    </location>
</feature>
<accession>A0A0B9GZY4</accession>
<dbReference type="Pfam" id="PF00561">
    <property type="entry name" value="Abhydrolase_1"/>
    <property type="match status" value="1"/>
</dbReference>
<dbReference type="AlphaFoldDB" id="A0A0B9GZY4"/>
<dbReference type="Gene3D" id="3.40.50.1820">
    <property type="entry name" value="alpha/beta hydrolase"/>
    <property type="match status" value="1"/>
</dbReference>
<dbReference type="PRINTS" id="PR00412">
    <property type="entry name" value="EPOXHYDRLASE"/>
</dbReference>
<dbReference type="InterPro" id="IPR029058">
    <property type="entry name" value="AB_hydrolase_fold"/>
</dbReference>
<dbReference type="InterPro" id="IPR000073">
    <property type="entry name" value="AB_hydrolase_1"/>
</dbReference>
<evidence type="ECO:0000259" key="1">
    <source>
        <dbReference type="Pfam" id="PF00561"/>
    </source>
</evidence>
<dbReference type="Proteomes" id="UP000031278">
    <property type="component" value="Unassembled WGS sequence"/>
</dbReference>
<dbReference type="InterPro" id="IPR000639">
    <property type="entry name" value="Epox_hydrolase-like"/>
</dbReference>
<protein>
    <submittedName>
        <fullName evidence="2">2-succinyl-6-hydroxy-2, 4-cyclohexadiene-1-carboxylate synthase</fullName>
    </submittedName>
</protein>
<dbReference type="InterPro" id="IPR050266">
    <property type="entry name" value="AB_hydrolase_sf"/>
</dbReference>
<evidence type="ECO:0000313" key="3">
    <source>
        <dbReference type="Proteomes" id="UP000031278"/>
    </source>
</evidence>
<dbReference type="SUPFAM" id="SSF53474">
    <property type="entry name" value="alpha/beta-Hydrolases"/>
    <property type="match status" value="1"/>
</dbReference>
<dbReference type="EMBL" id="JWLZ01000182">
    <property type="protein sequence ID" value="KHT62167.1"/>
    <property type="molecule type" value="Genomic_DNA"/>
</dbReference>
<comment type="caution">
    <text evidence="2">The sequence shown here is derived from an EMBL/GenBank/DDBJ whole genome shotgun (WGS) entry which is preliminary data.</text>
</comment>
<dbReference type="PANTHER" id="PTHR43798:SF29">
    <property type="entry name" value="AB HYDROLASE-1 DOMAIN-CONTAINING PROTEIN"/>
    <property type="match status" value="1"/>
</dbReference>
<sequence>MKTFTIDAQTMHYQDIGEGPVLVFGHSYLWDSTMWAPQVEVLSQSYRCIVPEFWGHGASAPAPESTRSLKDYANDVLSLLDDLGIETFSLVGLSSGGMWATELAINAPARVKSLVLMDTFVGLEPEVVHTKYFAKLAEIEEKKALSPDTVNFFDQRQFAVLGKNDPVRAAFRQRLLDADKDRALALAKAGRMVFGRRDMFEDAEMLALPTLIMVGAQDCMRPVLESQLMHDGITGSEFVLIPNAGHISNLEQADFVTDKLQRFFAGCVSR</sequence>
<proteinExistence type="predicted"/>
<reference evidence="2 3" key="1">
    <citation type="submission" date="2014-12" db="EMBL/GenBank/DDBJ databases">
        <title>Genome sequencing of Photobacterium gaetbulicola AD005a.</title>
        <authorList>
            <person name="Adrian T.G.S."/>
            <person name="Chan K.G."/>
        </authorList>
    </citation>
    <scope>NUCLEOTIDE SEQUENCE [LARGE SCALE GENOMIC DNA]</scope>
    <source>
        <strain evidence="2 3">AD005a</strain>
    </source>
</reference>
<dbReference type="PANTHER" id="PTHR43798">
    <property type="entry name" value="MONOACYLGLYCEROL LIPASE"/>
    <property type="match status" value="1"/>
</dbReference>
<evidence type="ECO:0000313" key="2">
    <source>
        <dbReference type="EMBL" id="KHT62167.1"/>
    </source>
</evidence>
<gene>
    <name evidence="2" type="ORF">RJ45_18580</name>
</gene>
<dbReference type="RefSeq" id="WP_039465838.1">
    <property type="nucleotide sequence ID" value="NZ_JWLZ01000182.1"/>
</dbReference>
<organism evidence="2 3">
    <name type="scientific">Photobacterium gaetbulicola</name>
    <dbReference type="NCBI Taxonomy" id="1295392"/>
    <lineage>
        <taxon>Bacteria</taxon>
        <taxon>Pseudomonadati</taxon>
        <taxon>Pseudomonadota</taxon>
        <taxon>Gammaproteobacteria</taxon>
        <taxon>Vibrionales</taxon>
        <taxon>Vibrionaceae</taxon>
        <taxon>Photobacterium</taxon>
    </lineage>
</organism>
<dbReference type="GO" id="GO:0003824">
    <property type="term" value="F:catalytic activity"/>
    <property type="evidence" value="ECO:0007669"/>
    <property type="project" value="InterPro"/>
</dbReference>
<dbReference type="PRINTS" id="PR00111">
    <property type="entry name" value="ABHYDROLASE"/>
</dbReference>